<evidence type="ECO:0000313" key="2">
    <source>
        <dbReference type="EMBL" id="CBN78792.1"/>
    </source>
</evidence>
<name>D8LQM8_ECTSI</name>
<organism evidence="2 3">
    <name type="scientific">Ectocarpus siliculosus</name>
    <name type="common">Brown alga</name>
    <name type="synonym">Conferva siliculosa</name>
    <dbReference type="NCBI Taxonomy" id="2880"/>
    <lineage>
        <taxon>Eukaryota</taxon>
        <taxon>Sar</taxon>
        <taxon>Stramenopiles</taxon>
        <taxon>Ochrophyta</taxon>
        <taxon>PX clade</taxon>
        <taxon>Phaeophyceae</taxon>
        <taxon>Ectocarpales</taxon>
        <taxon>Ectocarpaceae</taxon>
        <taxon>Ectocarpus</taxon>
    </lineage>
</organism>
<reference evidence="2 3" key="1">
    <citation type="journal article" date="2010" name="Nature">
        <title>The Ectocarpus genome and the independent evolution of multicellularity in brown algae.</title>
        <authorList>
            <person name="Cock J.M."/>
            <person name="Sterck L."/>
            <person name="Rouze P."/>
            <person name="Scornet D."/>
            <person name="Allen A.E."/>
            <person name="Amoutzias G."/>
            <person name="Anthouard V."/>
            <person name="Artiguenave F."/>
            <person name="Aury J.M."/>
            <person name="Badger J.H."/>
            <person name="Beszteri B."/>
            <person name="Billiau K."/>
            <person name="Bonnet E."/>
            <person name="Bothwell J.H."/>
            <person name="Bowler C."/>
            <person name="Boyen C."/>
            <person name="Brownlee C."/>
            <person name="Carrano C.J."/>
            <person name="Charrier B."/>
            <person name="Cho G.Y."/>
            <person name="Coelho S.M."/>
            <person name="Collen J."/>
            <person name="Corre E."/>
            <person name="Da Silva C."/>
            <person name="Delage L."/>
            <person name="Delaroque N."/>
            <person name="Dittami S.M."/>
            <person name="Doulbeau S."/>
            <person name="Elias M."/>
            <person name="Farnham G."/>
            <person name="Gachon C.M."/>
            <person name="Gschloessl B."/>
            <person name="Heesch S."/>
            <person name="Jabbari K."/>
            <person name="Jubin C."/>
            <person name="Kawai H."/>
            <person name="Kimura K."/>
            <person name="Kloareg B."/>
            <person name="Kupper F.C."/>
            <person name="Lang D."/>
            <person name="Le Bail A."/>
            <person name="Leblanc C."/>
            <person name="Lerouge P."/>
            <person name="Lohr M."/>
            <person name="Lopez P.J."/>
            <person name="Martens C."/>
            <person name="Maumus F."/>
            <person name="Michel G."/>
            <person name="Miranda-Saavedra D."/>
            <person name="Morales J."/>
            <person name="Moreau H."/>
            <person name="Motomura T."/>
            <person name="Nagasato C."/>
            <person name="Napoli C.A."/>
            <person name="Nelson D.R."/>
            <person name="Nyvall-Collen P."/>
            <person name="Peters A.F."/>
            <person name="Pommier C."/>
            <person name="Potin P."/>
            <person name="Poulain J."/>
            <person name="Quesneville H."/>
            <person name="Read B."/>
            <person name="Rensing S.A."/>
            <person name="Ritter A."/>
            <person name="Rousvoal S."/>
            <person name="Samanta M."/>
            <person name="Samson G."/>
            <person name="Schroeder D.C."/>
            <person name="Segurens B."/>
            <person name="Strittmatter M."/>
            <person name="Tonon T."/>
            <person name="Tregear J.W."/>
            <person name="Valentin K."/>
            <person name="von Dassow P."/>
            <person name="Yamagishi T."/>
            <person name="Van de Peer Y."/>
            <person name="Wincker P."/>
        </authorList>
    </citation>
    <scope>NUCLEOTIDE SEQUENCE [LARGE SCALE GENOMIC DNA]</scope>
    <source>
        <strain evidence="3">Ec32 / CCAP1310/4</strain>
    </source>
</reference>
<gene>
    <name evidence="2" type="ORF">Esi_0006_0202</name>
</gene>
<dbReference type="OrthoDB" id="10333839at2759"/>
<evidence type="ECO:0000256" key="1">
    <source>
        <dbReference type="SAM" id="MobiDB-lite"/>
    </source>
</evidence>
<dbReference type="InParanoid" id="D8LQM8"/>
<dbReference type="EMBL" id="FN649729">
    <property type="protein sequence ID" value="CBN78792.1"/>
    <property type="molecule type" value="Genomic_DNA"/>
</dbReference>
<dbReference type="InterPro" id="IPR055336">
    <property type="entry name" value="At4g00755-like"/>
</dbReference>
<sequence length="460" mass="50694">MAPTATFSTLPLGPLGTVVLYLTVADMAQLIGTNKEMNTSALDSPEFWRERCCGTFGRHVDYIESVGKNEFLAFHMAKVLMLPGESKTNSRLPGTEAFERSVWTRQLLSFSVGASSQDRNDEGPSHTLFESRCARMLEDMRCGKMPREAVASIGKRCQSDCGCVWLDKCYWSSEPSPTADKEEWLDYDMQENTVAVAVSFMLTPYTSFWQPEQPTYNPIEACFQLMHPQIDGGKTPYYESPRFFVDPHMKRQQFNLPRPIVSFGGRVRIRLLGMAQRQTLPESVGATANHYHTCISYAALCGTFLLSCSIANHPDGPASRSAKIPPVATIGKGRGGGGGGGGGEDVDQGGGATSPINRIEKNNDKLRMRWAVLVHVYPANKSDNEAALDNNGEKKPLKVKVFGDTPCLELLELYSKMYFPDEERARLVLAGGMELPAEDGKLVGEFAVHGKLSLVDPSRQ</sequence>
<dbReference type="PANTHER" id="PTHR39741:SF2">
    <property type="entry name" value="F-BOX DOMAIN-CONTAINING PROTEIN"/>
    <property type="match status" value="1"/>
</dbReference>
<dbReference type="EMBL" id="FN648818">
    <property type="protein sequence ID" value="CBN78792.1"/>
    <property type="molecule type" value="Genomic_DNA"/>
</dbReference>
<dbReference type="STRING" id="2880.D8LQM8"/>
<accession>D8LQM8</accession>
<feature type="compositionally biased region" description="Gly residues" evidence="1">
    <location>
        <begin position="333"/>
        <end position="352"/>
    </location>
</feature>
<dbReference type="AlphaFoldDB" id="D8LQM8"/>
<feature type="region of interest" description="Disordered" evidence="1">
    <location>
        <begin position="333"/>
        <end position="358"/>
    </location>
</feature>
<evidence type="ECO:0008006" key="4">
    <source>
        <dbReference type="Google" id="ProtNLM"/>
    </source>
</evidence>
<dbReference type="PANTHER" id="PTHR39741">
    <property type="entry name" value="F-BOX DOMAIN CONTAINING PROTEIN, EXPRESSED"/>
    <property type="match status" value="1"/>
</dbReference>
<proteinExistence type="predicted"/>
<evidence type="ECO:0000313" key="3">
    <source>
        <dbReference type="Proteomes" id="UP000002630"/>
    </source>
</evidence>
<dbReference type="Proteomes" id="UP000002630">
    <property type="component" value="Linkage Group LG04"/>
</dbReference>
<protein>
    <recommendedName>
        <fullName evidence="4">F-box domain-containing protein</fullName>
    </recommendedName>
</protein>
<keyword evidence="3" id="KW-1185">Reference proteome</keyword>